<gene>
    <name evidence="1" type="ORF">L1987_42958</name>
</gene>
<reference evidence="2" key="1">
    <citation type="journal article" date="2022" name="Mol. Ecol. Resour.">
        <title>The genomes of chicory, endive, great burdock and yacon provide insights into Asteraceae palaeo-polyploidization history and plant inulin production.</title>
        <authorList>
            <person name="Fan W."/>
            <person name="Wang S."/>
            <person name="Wang H."/>
            <person name="Wang A."/>
            <person name="Jiang F."/>
            <person name="Liu H."/>
            <person name="Zhao H."/>
            <person name="Xu D."/>
            <person name="Zhang Y."/>
        </authorList>
    </citation>
    <scope>NUCLEOTIDE SEQUENCE [LARGE SCALE GENOMIC DNA]</scope>
    <source>
        <strain evidence="2">cv. Yunnan</strain>
    </source>
</reference>
<proteinExistence type="predicted"/>
<sequence>MLGFSDGESSSESSSSGKDEDNNADSADADADAHDHVGGSDGDALVLQSQNEALQHIVEGLTNLVTNLNSTVHTQSAEIKRLKHKNFKLAHSQGSYSKPFKILLRLEYKREKGYEPQDDYDEYVDVDYGHFSPDHQQIEQKTIPEANEEAGPEIPNKKAKLVEKPEIEKMVESPKVYETSSSRKKSIPRRKFKKSEEAIIHDPSKYKLLYQIVDNENEKLLEQAAYLYEHVYSWKEVFGMSEAQVEEYLKKAKLDKKEVEKDVVKDSEVVSKEVEIEMPLVIEKAKEYEKPESTNFEFFMAKRENIWFVVKKHKAYQAQLNKGVLPIASKPYVEVTGEEEREIAEIMKILEKNGFKDEIIAKSSTETLKKMMLS</sequence>
<organism evidence="1 2">
    <name type="scientific">Smallanthus sonchifolius</name>
    <dbReference type="NCBI Taxonomy" id="185202"/>
    <lineage>
        <taxon>Eukaryota</taxon>
        <taxon>Viridiplantae</taxon>
        <taxon>Streptophyta</taxon>
        <taxon>Embryophyta</taxon>
        <taxon>Tracheophyta</taxon>
        <taxon>Spermatophyta</taxon>
        <taxon>Magnoliopsida</taxon>
        <taxon>eudicotyledons</taxon>
        <taxon>Gunneridae</taxon>
        <taxon>Pentapetalae</taxon>
        <taxon>asterids</taxon>
        <taxon>campanulids</taxon>
        <taxon>Asterales</taxon>
        <taxon>Asteraceae</taxon>
        <taxon>Asteroideae</taxon>
        <taxon>Heliantheae alliance</taxon>
        <taxon>Millerieae</taxon>
        <taxon>Smallanthus</taxon>
    </lineage>
</organism>
<comment type="caution">
    <text evidence="1">The sequence shown here is derived from an EMBL/GenBank/DDBJ whole genome shotgun (WGS) entry which is preliminary data.</text>
</comment>
<keyword evidence="2" id="KW-1185">Reference proteome</keyword>
<dbReference type="EMBL" id="CM042031">
    <property type="protein sequence ID" value="KAI3783869.1"/>
    <property type="molecule type" value="Genomic_DNA"/>
</dbReference>
<accession>A0ACB9GK25</accession>
<evidence type="ECO:0000313" key="1">
    <source>
        <dbReference type="EMBL" id="KAI3783869.1"/>
    </source>
</evidence>
<dbReference type="Proteomes" id="UP001056120">
    <property type="component" value="Linkage Group LG14"/>
</dbReference>
<reference evidence="1 2" key="2">
    <citation type="journal article" date="2022" name="Mol. Ecol. Resour.">
        <title>The genomes of chicory, endive, great burdock and yacon provide insights into Asteraceae paleo-polyploidization history and plant inulin production.</title>
        <authorList>
            <person name="Fan W."/>
            <person name="Wang S."/>
            <person name="Wang H."/>
            <person name="Wang A."/>
            <person name="Jiang F."/>
            <person name="Liu H."/>
            <person name="Zhao H."/>
            <person name="Xu D."/>
            <person name="Zhang Y."/>
        </authorList>
    </citation>
    <scope>NUCLEOTIDE SEQUENCE [LARGE SCALE GENOMIC DNA]</scope>
    <source>
        <strain evidence="2">cv. Yunnan</strain>
        <tissue evidence="1">Leaves</tissue>
    </source>
</reference>
<protein>
    <submittedName>
        <fullName evidence="1">Uncharacterized protein</fullName>
    </submittedName>
</protein>
<name>A0ACB9GK25_9ASTR</name>
<evidence type="ECO:0000313" key="2">
    <source>
        <dbReference type="Proteomes" id="UP001056120"/>
    </source>
</evidence>